<evidence type="ECO:0000256" key="3">
    <source>
        <dbReference type="ARBA" id="ARBA00023098"/>
    </source>
</evidence>
<feature type="short sequence motif" description="GXSXG" evidence="4">
    <location>
        <begin position="68"/>
        <end position="72"/>
    </location>
</feature>
<gene>
    <name evidence="7" type="ORF">Afil01_17830</name>
</gene>
<dbReference type="EMBL" id="BSTX01000001">
    <property type="protein sequence ID" value="GLZ76976.1"/>
    <property type="molecule type" value="Genomic_DNA"/>
</dbReference>
<proteinExistence type="predicted"/>
<dbReference type="GO" id="GO:0016042">
    <property type="term" value="P:lipid catabolic process"/>
    <property type="evidence" value="ECO:0007669"/>
    <property type="project" value="UniProtKB-UniRule"/>
</dbReference>
<keyword evidence="8" id="KW-1185">Reference proteome</keyword>
<dbReference type="PANTHER" id="PTHR14226:SF64">
    <property type="entry name" value="PNPLA DOMAIN-CONTAINING PROTEIN"/>
    <property type="match status" value="1"/>
</dbReference>
<keyword evidence="1 4" id="KW-0378">Hydrolase</keyword>
<reference evidence="7" key="1">
    <citation type="submission" date="2023-03" db="EMBL/GenBank/DDBJ databases">
        <title>Actinorhabdospora filicis NBRC 111898.</title>
        <authorList>
            <person name="Ichikawa N."/>
            <person name="Sato H."/>
            <person name="Tonouchi N."/>
        </authorList>
    </citation>
    <scope>NUCLEOTIDE SEQUENCE</scope>
    <source>
        <strain evidence="7">NBRC 111898</strain>
    </source>
</reference>
<keyword evidence="3 4" id="KW-0443">Lipid metabolism</keyword>
<evidence type="ECO:0000256" key="2">
    <source>
        <dbReference type="ARBA" id="ARBA00022963"/>
    </source>
</evidence>
<feature type="compositionally biased region" description="Basic and acidic residues" evidence="5">
    <location>
        <begin position="346"/>
        <end position="358"/>
    </location>
</feature>
<feature type="active site" description="Nucleophile" evidence="4">
    <location>
        <position position="70"/>
    </location>
</feature>
<evidence type="ECO:0000313" key="7">
    <source>
        <dbReference type="EMBL" id="GLZ76976.1"/>
    </source>
</evidence>
<feature type="region of interest" description="Disordered" evidence="5">
    <location>
        <begin position="338"/>
        <end position="369"/>
    </location>
</feature>
<dbReference type="PANTHER" id="PTHR14226">
    <property type="entry name" value="NEUROPATHY TARGET ESTERASE/SWISS CHEESE D.MELANOGASTER"/>
    <property type="match status" value="1"/>
</dbReference>
<dbReference type="InterPro" id="IPR016035">
    <property type="entry name" value="Acyl_Trfase/lysoPLipase"/>
</dbReference>
<dbReference type="AlphaFoldDB" id="A0A9W6SLV9"/>
<feature type="domain" description="PNPLA" evidence="6">
    <location>
        <begin position="34"/>
        <end position="204"/>
    </location>
</feature>
<feature type="short sequence motif" description="GXGXXG" evidence="4">
    <location>
        <begin position="38"/>
        <end position="43"/>
    </location>
</feature>
<name>A0A9W6SLV9_9ACTN</name>
<evidence type="ECO:0000256" key="4">
    <source>
        <dbReference type="PROSITE-ProRule" id="PRU01161"/>
    </source>
</evidence>
<evidence type="ECO:0000256" key="5">
    <source>
        <dbReference type="SAM" id="MobiDB-lite"/>
    </source>
</evidence>
<dbReference type="InterPro" id="IPR002641">
    <property type="entry name" value="PNPLA_dom"/>
</dbReference>
<dbReference type="PROSITE" id="PS51635">
    <property type="entry name" value="PNPLA"/>
    <property type="match status" value="1"/>
</dbReference>
<sequence>MPWHPHHPVLEALRARRERPGVPGDRPDGLRIGLAVEGGGMRGVISAAMLAALEDLGIPYTSFDVIFGTSSGAINCAYYVGGDTWYPLTIYFDDLGTREFVDFRRAFGGNILNLDYALGHIVSRVKPLDVAALVDSPVPVHITMTNVDELRTESVAKYASGDEVMAALRASMWLPVAIRGTTRFRDFRAVDGGVLTAHPFQLALNDGCTHVLSLSTRPIQPPRPRLNLMHWLTHRHLEKLQKGLGSGYLDAVRRYRVDRVRLQQRMREPGEAPYVLDLAPLSHMTEVKRHEIRLGHLIAGARQGYELMCCAIEGLDPSTVRSGGVQALPRFTFVRREHGATPSRLPRPDADHDLRQAAEKPGGPGGLDG</sequence>
<dbReference type="Proteomes" id="UP001165079">
    <property type="component" value="Unassembled WGS sequence"/>
</dbReference>
<protein>
    <recommendedName>
        <fullName evidence="6">PNPLA domain-containing protein</fullName>
    </recommendedName>
</protein>
<evidence type="ECO:0000256" key="1">
    <source>
        <dbReference type="ARBA" id="ARBA00022801"/>
    </source>
</evidence>
<dbReference type="Pfam" id="PF01734">
    <property type="entry name" value="Patatin"/>
    <property type="match status" value="1"/>
</dbReference>
<feature type="short sequence motif" description="DGA/G" evidence="4">
    <location>
        <begin position="191"/>
        <end position="193"/>
    </location>
</feature>
<organism evidence="7 8">
    <name type="scientific">Actinorhabdospora filicis</name>
    <dbReference type="NCBI Taxonomy" id="1785913"/>
    <lineage>
        <taxon>Bacteria</taxon>
        <taxon>Bacillati</taxon>
        <taxon>Actinomycetota</taxon>
        <taxon>Actinomycetes</taxon>
        <taxon>Micromonosporales</taxon>
        <taxon>Micromonosporaceae</taxon>
        <taxon>Actinorhabdospora</taxon>
    </lineage>
</organism>
<evidence type="ECO:0000259" key="6">
    <source>
        <dbReference type="PROSITE" id="PS51635"/>
    </source>
</evidence>
<dbReference type="InterPro" id="IPR050301">
    <property type="entry name" value="NTE"/>
</dbReference>
<dbReference type="SUPFAM" id="SSF52151">
    <property type="entry name" value="FabD/lysophospholipase-like"/>
    <property type="match status" value="1"/>
</dbReference>
<feature type="active site" description="Proton acceptor" evidence="4">
    <location>
        <position position="191"/>
    </location>
</feature>
<comment type="caution">
    <text evidence="7">The sequence shown here is derived from an EMBL/GenBank/DDBJ whole genome shotgun (WGS) entry which is preliminary data.</text>
</comment>
<dbReference type="Gene3D" id="3.40.1090.10">
    <property type="entry name" value="Cytosolic phospholipase A2 catalytic domain"/>
    <property type="match status" value="1"/>
</dbReference>
<keyword evidence="2 4" id="KW-0442">Lipid degradation</keyword>
<accession>A0A9W6SLV9</accession>
<dbReference type="GO" id="GO:0016787">
    <property type="term" value="F:hydrolase activity"/>
    <property type="evidence" value="ECO:0007669"/>
    <property type="project" value="UniProtKB-UniRule"/>
</dbReference>
<evidence type="ECO:0000313" key="8">
    <source>
        <dbReference type="Proteomes" id="UP001165079"/>
    </source>
</evidence>